<dbReference type="Proteomes" id="UP000652074">
    <property type="component" value="Unassembled WGS sequence"/>
</dbReference>
<dbReference type="InterPro" id="IPR013655">
    <property type="entry name" value="PAS_fold_3"/>
</dbReference>
<feature type="modified residue" description="4-aspartylphosphate" evidence="1">
    <location>
        <position position="75"/>
    </location>
</feature>
<dbReference type="PANTHER" id="PTHR44757:SF2">
    <property type="entry name" value="BIOFILM ARCHITECTURE MAINTENANCE PROTEIN MBAA"/>
    <property type="match status" value="1"/>
</dbReference>
<dbReference type="SMART" id="SM00267">
    <property type="entry name" value="GGDEF"/>
    <property type="match status" value="1"/>
</dbReference>
<dbReference type="NCBIfam" id="TIGR00229">
    <property type="entry name" value="sensory_box"/>
    <property type="match status" value="2"/>
</dbReference>
<dbReference type="PROSITE" id="PS50887">
    <property type="entry name" value="GGDEF"/>
    <property type="match status" value="1"/>
</dbReference>
<feature type="domain" description="Response regulatory" evidence="2">
    <location>
        <begin position="22"/>
        <end position="140"/>
    </location>
</feature>
<evidence type="ECO:0000259" key="6">
    <source>
        <dbReference type="PROSITE" id="PS50887"/>
    </source>
</evidence>
<dbReference type="PROSITE" id="PS50110">
    <property type="entry name" value="RESPONSE_REGULATORY"/>
    <property type="match status" value="3"/>
</dbReference>
<dbReference type="InterPro" id="IPR035965">
    <property type="entry name" value="PAS-like_dom_sf"/>
</dbReference>
<dbReference type="SMART" id="SM00448">
    <property type="entry name" value="REC"/>
    <property type="match status" value="3"/>
</dbReference>
<dbReference type="CDD" id="cd01948">
    <property type="entry name" value="EAL"/>
    <property type="match status" value="1"/>
</dbReference>
<dbReference type="Gene3D" id="3.30.450.20">
    <property type="entry name" value="PAS domain"/>
    <property type="match status" value="2"/>
</dbReference>
<dbReference type="Gene3D" id="3.40.50.2300">
    <property type="match status" value="3"/>
</dbReference>
<feature type="domain" description="EAL" evidence="5">
    <location>
        <begin position="720"/>
        <end position="974"/>
    </location>
</feature>
<dbReference type="NCBIfam" id="TIGR00254">
    <property type="entry name" value="GGDEF"/>
    <property type="match status" value="1"/>
</dbReference>
<dbReference type="RefSeq" id="WP_169205629.1">
    <property type="nucleotide sequence ID" value="NZ_CP059560.1"/>
</dbReference>
<dbReference type="InterPro" id="IPR052155">
    <property type="entry name" value="Biofilm_reg_signaling"/>
</dbReference>
<evidence type="ECO:0000256" key="1">
    <source>
        <dbReference type="PROSITE-ProRule" id="PRU00169"/>
    </source>
</evidence>
<dbReference type="InterPro" id="IPR011006">
    <property type="entry name" value="CheY-like_superfamily"/>
</dbReference>
<dbReference type="CDD" id="cd01949">
    <property type="entry name" value="GGDEF"/>
    <property type="match status" value="1"/>
</dbReference>
<dbReference type="InterPro" id="IPR029787">
    <property type="entry name" value="Nucleotide_cyclase"/>
</dbReference>
<dbReference type="SMART" id="SM00086">
    <property type="entry name" value="PAC"/>
    <property type="match status" value="2"/>
</dbReference>
<name>A0ABX1MLZ0_9RHOO</name>
<dbReference type="Pfam" id="PF00563">
    <property type="entry name" value="EAL"/>
    <property type="match status" value="1"/>
</dbReference>
<gene>
    <name evidence="7" type="ORF">GPA26_06885</name>
</gene>
<dbReference type="SUPFAM" id="SSF55073">
    <property type="entry name" value="Nucleotide cyclase"/>
    <property type="match status" value="1"/>
</dbReference>
<dbReference type="CDD" id="cd17569">
    <property type="entry name" value="REC_HupR-like"/>
    <property type="match status" value="1"/>
</dbReference>
<dbReference type="SMART" id="SM00052">
    <property type="entry name" value="EAL"/>
    <property type="match status" value="1"/>
</dbReference>
<dbReference type="Gene3D" id="3.30.70.270">
    <property type="match status" value="1"/>
</dbReference>
<dbReference type="PROSITE" id="PS50883">
    <property type="entry name" value="EAL"/>
    <property type="match status" value="1"/>
</dbReference>
<dbReference type="SMART" id="SM00091">
    <property type="entry name" value="PAS"/>
    <property type="match status" value="2"/>
</dbReference>
<dbReference type="SUPFAM" id="SSF141868">
    <property type="entry name" value="EAL domain-like"/>
    <property type="match status" value="1"/>
</dbReference>
<dbReference type="Pfam" id="PF13426">
    <property type="entry name" value="PAS_9"/>
    <property type="match status" value="1"/>
</dbReference>
<dbReference type="InterPro" id="IPR000160">
    <property type="entry name" value="GGDEF_dom"/>
</dbReference>
<feature type="domain" description="Response regulatory" evidence="2">
    <location>
        <begin position="987"/>
        <end position="1102"/>
    </location>
</feature>
<dbReference type="PROSITE" id="PS50112">
    <property type="entry name" value="PAS"/>
    <property type="match status" value="2"/>
</dbReference>
<evidence type="ECO:0000259" key="4">
    <source>
        <dbReference type="PROSITE" id="PS50113"/>
    </source>
</evidence>
<reference evidence="7 8" key="1">
    <citation type="submission" date="2019-12" db="EMBL/GenBank/DDBJ databases">
        <title>Comparative genomics gives insights into the taxonomy of the Azoarcus-Aromatoleum group and reveals separate origins of nif in the plant-associated Azoarcus and non-plant-associated Aromatoleum sub-groups.</title>
        <authorList>
            <person name="Lafos M."/>
            <person name="Maluk M."/>
            <person name="Batista M."/>
            <person name="Junghare M."/>
            <person name="Carmona M."/>
            <person name="Faoro H."/>
            <person name="Cruz L.M."/>
            <person name="Battistoni F."/>
            <person name="De Souza E."/>
            <person name="Pedrosa F."/>
            <person name="Chen W.-M."/>
            <person name="Poole P.S."/>
            <person name="Dixon R.A."/>
            <person name="James E.K."/>
        </authorList>
    </citation>
    <scope>NUCLEOTIDE SEQUENCE [LARGE SCALE GENOMIC DNA]</scope>
    <source>
        <strain evidence="7 8">ToN1</strain>
    </source>
</reference>
<dbReference type="SUPFAM" id="SSF52172">
    <property type="entry name" value="CheY-like"/>
    <property type="match status" value="3"/>
</dbReference>
<dbReference type="PANTHER" id="PTHR44757">
    <property type="entry name" value="DIGUANYLATE CYCLASE DGCP"/>
    <property type="match status" value="1"/>
</dbReference>
<evidence type="ECO:0000259" key="5">
    <source>
        <dbReference type="PROSITE" id="PS50883"/>
    </source>
</evidence>
<feature type="domain" description="PAC" evidence="4">
    <location>
        <begin position="493"/>
        <end position="545"/>
    </location>
</feature>
<evidence type="ECO:0000313" key="8">
    <source>
        <dbReference type="Proteomes" id="UP000652074"/>
    </source>
</evidence>
<feature type="modified residue" description="4-aspartylphosphate" evidence="1">
    <location>
        <position position="1036"/>
    </location>
</feature>
<dbReference type="CDD" id="cd00130">
    <property type="entry name" value="PAS"/>
    <property type="match status" value="2"/>
</dbReference>
<proteinExistence type="predicted"/>
<keyword evidence="1" id="KW-0597">Phosphoprotein</keyword>
<comment type="caution">
    <text evidence="7">The sequence shown here is derived from an EMBL/GenBank/DDBJ whole genome shotgun (WGS) entry which is preliminary data.</text>
</comment>
<dbReference type="InterPro" id="IPR035919">
    <property type="entry name" value="EAL_sf"/>
</dbReference>
<dbReference type="InterPro" id="IPR001633">
    <property type="entry name" value="EAL_dom"/>
</dbReference>
<keyword evidence="8" id="KW-1185">Reference proteome</keyword>
<organism evidence="7 8">
    <name type="scientific">Aromatoleum petrolei</name>
    <dbReference type="NCBI Taxonomy" id="76116"/>
    <lineage>
        <taxon>Bacteria</taxon>
        <taxon>Pseudomonadati</taxon>
        <taxon>Pseudomonadota</taxon>
        <taxon>Betaproteobacteria</taxon>
        <taxon>Rhodocyclales</taxon>
        <taxon>Rhodocyclaceae</taxon>
        <taxon>Aromatoleum</taxon>
    </lineage>
</organism>
<dbReference type="Pfam" id="PF08447">
    <property type="entry name" value="PAS_3"/>
    <property type="match status" value="1"/>
</dbReference>
<feature type="domain" description="PAS" evidence="3">
    <location>
        <begin position="420"/>
        <end position="466"/>
    </location>
</feature>
<dbReference type="SUPFAM" id="SSF55785">
    <property type="entry name" value="PYP-like sensor domain (PAS domain)"/>
    <property type="match status" value="2"/>
</dbReference>
<feature type="domain" description="GGDEF" evidence="6">
    <location>
        <begin position="577"/>
        <end position="711"/>
    </location>
</feature>
<dbReference type="InterPro" id="IPR001789">
    <property type="entry name" value="Sig_transdc_resp-reg_receiver"/>
</dbReference>
<feature type="domain" description="PAS" evidence="3">
    <location>
        <begin position="294"/>
        <end position="368"/>
    </location>
</feature>
<feature type="modified residue" description="4-aspartylphosphate" evidence="1">
    <location>
        <position position="212"/>
    </location>
</feature>
<dbReference type="Pfam" id="PF00072">
    <property type="entry name" value="Response_reg"/>
    <property type="match status" value="2"/>
</dbReference>
<dbReference type="InterPro" id="IPR000014">
    <property type="entry name" value="PAS"/>
</dbReference>
<evidence type="ECO:0000259" key="2">
    <source>
        <dbReference type="PROSITE" id="PS50110"/>
    </source>
</evidence>
<evidence type="ECO:0000259" key="3">
    <source>
        <dbReference type="PROSITE" id="PS50112"/>
    </source>
</evidence>
<dbReference type="PROSITE" id="PS50113">
    <property type="entry name" value="PAC"/>
    <property type="match status" value="2"/>
</dbReference>
<dbReference type="InterPro" id="IPR043128">
    <property type="entry name" value="Rev_trsase/Diguanyl_cyclase"/>
</dbReference>
<dbReference type="Gene3D" id="3.20.20.450">
    <property type="entry name" value="EAL domain"/>
    <property type="match status" value="1"/>
</dbReference>
<evidence type="ECO:0000313" key="7">
    <source>
        <dbReference type="EMBL" id="NMF88206.1"/>
    </source>
</evidence>
<sequence length="1124" mass="125482">MNEDSDEADNGVARGVTVKDLHVLYVEDNPMDAALARRALERQLHGVALDFVSTVAEARTRLTAPVPPYDAMFVDVRLPDGNGFELLAHVRDRGLALPVVILTASGDQDTALAALRADADDYVPKRGDYTERLAACLTAVVAHRQARDSIRRHSLRLLYGAYGPVDIDLVSRHLVRSAPHIEFELVSTGADLLARLPETAAEPLTYDVLLLDYRLPGADALEIIKTVRVERGLDLPVVLAIDRGDEYVVAAALRVGVADCIEKDSTCLERLPELLEKIYQQALLRREHVRERALADRLKHVLAASPAIVYTLRAEDERFVPTWVSENVVRVFGYSLEECLQSDWWPSHVHPDDLGRLFALVPRLLAEGNLVTEYRFYDRNGSIRWIRDQQRVLARAGEDSPLQVIGSWNDITAERDTQERLRLYGVAFESSREAVFITDLSPRILAVNPAFTRMSGYTEAEVLGRNPNIQRSGRHDKAFFGAMWNSVTKTGFWEGEVWNRRKDGEVFPQWLSISTVRDATGQPTHYVAVASDLSELKHTEEKLRRLAHFDVLTELPNRVLFELRLEHGLERAKRHGHCVAVLVVDIDRFKNVNDSLGHAAGDHLLQSVALRLRGRLRSEDTLARLAGDQFAIVMEGLADFRDAERMARDMQALLESPFTILDAHDVYLTACVGISVCPEDGTAPSVLLDKANTAVHQAKALGGNHFSYYTGELNTQALNTLELEGALRRALEHGEFVLHYQPKVDIFSGHVCGAEALVRWQRPGHGLVPPLQFIPQAERSGLIVPLGAWVIEETCRQMRAWSDAGLGEVSVALNVSARQFRGEDLEATVASALSRHGIRPELLMLELTESMLMERPDETVKRLTKLKRLGVRLSLDDFGTGYSSLGYLSRFPIDQLKIDRSFVTDIVSDPSSAIIATSVIGLAHRMGIDVVAEGVETEPQLSYLRKNRCDKMQGYLFSKPLPADDFSELVRQETCLPIMAPVTDTRTLLLVDDEPNILSAIRRLLRGEGYRVLTAGSAREALEILAREPVQVILSDQRMPEMNGTEFLGRVKVLHPSTVRIVLSGYTELESIMQAVNTGALYKFLTKPWDDNALRDHLRDAFSYYEAVLEPRATGAANHFTPGR</sequence>
<dbReference type="Pfam" id="PF00990">
    <property type="entry name" value="GGDEF"/>
    <property type="match status" value="1"/>
</dbReference>
<dbReference type="InterPro" id="IPR000700">
    <property type="entry name" value="PAS-assoc_C"/>
</dbReference>
<dbReference type="InterPro" id="IPR001610">
    <property type="entry name" value="PAC"/>
</dbReference>
<feature type="domain" description="Response regulatory" evidence="2">
    <location>
        <begin position="156"/>
        <end position="278"/>
    </location>
</feature>
<feature type="domain" description="PAC" evidence="4">
    <location>
        <begin position="370"/>
        <end position="423"/>
    </location>
</feature>
<dbReference type="EMBL" id="WTVR01000010">
    <property type="protein sequence ID" value="NMF88206.1"/>
    <property type="molecule type" value="Genomic_DNA"/>
</dbReference>
<dbReference type="CDD" id="cd00156">
    <property type="entry name" value="REC"/>
    <property type="match status" value="2"/>
</dbReference>
<accession>A0ABX1MLZ0</accession>
<protein>
    <submittedName>
        <fullName evidence="7">EAL domain-containing protein</fullName>
    </submittedName>
</protein>